<evidence type="ECO:0000256" key="5">
    <source>
        <dbReference type="ARBA" id="ARBA00022533"/>
    </source>
</evidence>
<evidence type="ECO:0000256" key="3">
    <source>
        <dbReference type="ARBA" id="ARBA00009516"/>
    </source>
</evidence>
<evidence type="ECO:0000256" key="6">
    <source>
        <dbReference type="ARBA" id="ARBA00022676"/>
    </source>
</evidence>
<evidence type="ECO:0000256" key="7">
    <source>
        <dbReference type="ARBA" id="ARBA00022679"/>
    </source>
</evidence>
<dbReference type="AlphaFoldDB" id="A0A6J0LG43"/>
<dbReference type="Proteomes" id="UP000504610">
    <property type="component" value="Chromosome 7"/>
</dbReference>
<keyword evidence="7" id="KW-0808">Transferase</keyword>
<dbReference type="FunFam" id="3.40.50.2020:FF:000003">
    <property type="entry name" value="Uracil phosphoribosyltransferase"/>
    <property type="match status" value="1"/>
</dbReference>
<comment type="pathway">
    <text evidence="2">Pyrimidine metabolism; UMP biosynthesis via salvage pathway; UMP from uracil: step 1/1.</text>
</comment>
<dbReference type="Gene3D" id="3.40.50.2020">
    <property type="match status" value="1"/>
</dbReference>
<evidence type="ECO:0000313" key="12">
    <source>
        <dbReference type="Proteomes" id="UP000504610"/>
    </source>
</evidence>
<keyword evidence="6 13" id="KW-0328">Glycosyltransferase</keyword>
<dbReference type="SUPFAM" id="SSF53271">
    <property type="entry name" value="PRTase-like"/>
    <property type="match status" value="1"/>
</dbReference>
<sequence>MAYSISTSTSTSNAFRCHYSETLRFAPPQHQCGRINPNPSSLLSFNSSPFLLAQSPVPSLSPVSRRNIAKMAASEGSINGSNRMLVFVPPHPLIKHWISVLRNDQTPCPIFRNAIGELGRLLMYEASREWLPTVVGEIMSPMGPASVEFIDPREPIAVVPILRAGLALAEHASTVLPANKIYHLGISRDEKTLLPSVYLNKLPDEFPKNSRVFLVDPMLATGGTIIAAMGLLKERGLSVQQIKVICAVAAPPALSKLNEKYPGLHVYAGIIDPEVNEKGFIVPGLGDAGDRSFGT</sequence>
<dbReference type="Pfam" id="PF14681">
    <property type="entry name" value="UPRTase"/>
    <property type="match status" value="1"/>
</dbReference>
<accession>A0A6J0LG43</accession>
<dbReference type="RefSeq" id="XP_018458833.1">
    <property type="nucleotide sequence ID" value="XM_018603331.2"/>
</dbReference>
<evidence type="ECO:0000256" key="10">
    <source>
        <dbReference type="ARBA" id="ARBA00031082"/>
    </source>
</evidence>
<keyword evidence="5" id="KW-0021">Allosteric enzyme</keyword>
<keyword evidence="12" id="KW-1185">Reference proteome</keyword>
<dbReference type="InterPro" id="IPR000836">
    <property type="entry name" value="PRTase_dom"/>
</dbReference>
<dbReference type="InterPro" id="IPR029057">
    <property type="entry name" value="PRTase-like"/>
</dbReference>
<evidence type="ECO:0000313" key="14">
    <source>
        <dbReference type="RefSeq" id="XP_056847007.1"/>
    </source>
</evidence>
<reference evidence="12" key="1">
    <citation type="journal article" date="2019" name="Database">
        <title>The radish genome database (RadishGD): an integrated information resource for radish genomics.</title>
        <authorList>
            <person name="Yu H.J."/>
            <person name="Baek S."/>
            <person name="Lee Y.J."/>
            <person name="Cho A."/>
            <person name="Mun J.H."/>
        </authorList>
    </citation>
    <scope>NUCLEOTIDE SEQUENCE [LARGE SCALE GENOMIC DNA]</scope>
    <source>
        <strain evidence="12">cv. WK10039</strain>
    </source>
</reference>
<feature type="domain" description="Phosphoribosyltransferase" evidence="11">
    <location>
        <begin position="88"/>
        <end position="295"/>
    </location>
</feature>
<keyword evidence="8" id="KW-0547">Nucleotide-binding</keyword>
<dbReference type="RefSeq" id="XP_056847007.1">
    <property type="nucleotide sequence ID" value="XM_056991027.1"/>
</dbReference>
<dbReference type="EC" id="2.4.2.9" evidence="4"/>
<dbReference type="CDD" id="cd06223">
    <property type="entry name" value="PRTases_typeI"/>
    <property type="match status" value="1"/>
</dbReference>
<dbReference type="OrthoDB" id="106623at2759"/>
<dbReference type="NCBIfam" id="TIGR01091">
    <property type="entry name" value="upp"/>
    <property type="match status" value="1"/>
</dbReference>
<name>A0A6J0LG43_RAPSA</name>
<dbReference type="NCBIfam" id="NF001097">
    <property type="entry name" value="PRK00129.1"/>
    <property type="match status" value="1"/>
</dbReference>
<dbReference type="InterPro" id="IPR050054">
    <property type="entry name" value="UPRTase/APRTase"/>
</dbReference>
<evidence type="ECO:0000256" key="4">
    <source>
        <dbReference type="ARBA" id="ARBA00011894"/>
    </source>
</evidence>
<reference evidence="13 14" key="2">
    <citation type="submission" date="2025-04" db="UniProtKB">
        <authorList>
            <consortium name="RefSeq"/>
        </authorList>
    </citation>
    <scope>IDENTIFICATION</scope>
    <source>
        <tissue evidence="13 14">Leaf</tissue>
    </source>
</reference>
<organism evidence="12 13">
    <name type="scientific">Raphanus sativus</name>
    <name type="common">Radish</name>
    <name type="synonym">Raphanus raphanistrum var. sativus</name>
    <dbReference type="NCBI Taxonomy" id="3726"/>
    <lineage>
        <taxon>Eukaryota</taxon>
        <taxon>Viridiplantae</taxon>
        <taxon>Streptophyta</taxon>
        <taxon>Embryophyta</taxon>
        <taxon>Tracheophyta</taxon>
        <taxon>Spermatophyta</taxon>
        <taxon>Magnoliopsida</taxon>
        <taxon>eudicotyledons</taxon>
        <taxon>Gunneridae</taxon>
        <taxon>Pentapetalae</taxon>
        <taxon>rosids</taxon>
        <taxon>malvids</taxon>
        <taxon>Brassicales</taxon>
        <taxon>Brassicaceae</taxon>
        <taxon>Brassiceae</taxon>
        <taxon>Raphanus</taxon>
    </lineage>
</organism>
<dbReference type="GeneID" id="108829734"/>
<dbReference type="PANTHER" id="PTHR32315">
    <property type="entry name" value="ADENINE PHOSPHORIBOSYLTRANSFERASE"/>
    <property type="match status" value="1"/>
</dbReference>
<evidence type="ECO:0000256" key="8">
    <source>
        <dbReference type="ARBA" id="ARBA00022741"/>
    </source>
</evidence>
<dbReference type="InterPro" id="IPR005765">
    <property type="entry name" value="UPRT"/>
</dbReference>
<protein>
    <recommendedName>
        <fullName evidence="4">uracil phosphoribosyltransferase</fullName>
        <ecNumber evidence="4">2.4.2.9</ecNumber>
    </recommendedName>
    <alternativeName>
        <fullName evidence="10">UMP pyrophosphorylase</fullName>
    </alternativeName>
</protein>
<dbReference type="GO" id="GO:0004845">
    <property type="term" value="F:uracil phosphoribosyltransferase activity"/>
    <property type="evidence" value="ECO:0007669"/>
    <property type="project" value="UniProtKB-EC"/>
</dbReference>
<evidence type="ECO:0000259" key="11">
    <source>
        <dbReference type="Pfam" id="PF14681"/>
    </source>
</evidence>
<proteinExistence type="inferred from homology"/>
<comment type="similarity">
    <text evidence="3">Belongs to the UPRTase family.</text>
</comment>
<evidence type="ECO:0000256" key="1">
    <source>
        <dbReference type="ARBA" id="ARBA00001946"/>
    </source>
</evidence>
<dbReference type="GO" id="GO:0005737">
    <property type="term" value="C:cytoplasm"/>
    <property type="evidence" value="ECO:0007669"/>
    <property type="project" value="UniProtKB-ARBA"/>
</dbReference>
<dbReference type="KEGG" id="rsz:108829734"/>
<evidence type="ECO:0000313" key="13">
    <source>
        <dbReference type="RefSeq" id="XP_018458833.1"/>
    </source>
</evidence>
<gene>
    <name evidence="13 14" type="primary">LOC108829734</name>
</gene>
<dbReference type="UniPathway" id="UPA00574">
    <property type="reaction ID" value="UER00636"/>
</dbReference>
<keyword evidence="9" id="KW-0342">GTP-binding</keyword>
<evidence type="ECO:0000256" key="2">
    <source>
        <dbReference type="ARBA" id="ARBA00005180"/>
    </source>
</evidence>
<dbReference type="GO" id="GO:0005525">
    <property type="term" value="F:GTP binding"/>
    <property type="evidence" value="ECO:0007669"/>
    <property type="project" value="UniProtKB-KW"/>
</dbReference>
<dbReference type="GO" id="GO:0044206">
    <property type="term" value="P:UMP salvage"/>
    <property type="evidence" value="ECO:0007669"/>
    <property type="project" value="UniProtKB-UniPathway"/>
</dbReference>
<comment type="cofactor">
    <cofactor evidence="1">
        <name>Mg(2+)</name>
        <dbReference type="ChEBI" id="CHEBI:18420"/>
    </cofactor>
</comment>
<dbReference type="PANTHER" id="PTHR32315:SF4">
    <property type="entry name" value="URACIL PHOSPHORIBOSYLTRANSFERASE, CHLOROPLASTIC"/>
    <property type="match status" value="1"/>
</dbReference>
<dbReference type="GO" id="GO:0006223">
    <property type="term" value="P:uracil salvage"/>
    <property type="evidence" value="ECO:0007669"/>
    <property type="project" value="InterPro"/>
</dbReference>
<evidence type="ECO:0000256" key="9">
    <source>
        <dbReference type="ARBA" id="ARBA00023134"/>
    </source>
</evidence>